<sequence>MTKTRKIEHAQGLYLEGIRDGKIWDALNAHTGARYTQHSTGVGDGQQGFADFFGPFLERNPIRDIQVVRAIEDGPYVFLHVYQSLNDGESQWVTGDLFDTDADDKVIEHWDVIQEFATTTVSGRSMVDGPTEIEDFDQSEANKAKIAEFCEAVLIGGDYDRVTEFISTEQYDQHNPQVGDGLDGFGAFAAGLAEKGLSMRYWKVHKLIGQGNFVVTLSHVQMGDAHFCVFDIFRLKDGLIVEHWDVMEKILAPEHWNNQGKF</sequence>
<dbReference type="InterPro" id="IPR032710">
    <property type="entry name" value="NTF2-like_dom_sf"/>
</dbReference>
<gene>
    <name evidence="2" type="ORF">WG622_12940</name>
</gene>
<dbReference type="Pfam" id="PF12680">
    <property type="entry name" value="SnoaL_2"/>
    <property type="match status" value="1"/>
</dbReference>
<organism evidence="2 3">
    <name type="scientific">Cognatishimia coralii</name>
    <dbReference type="NCBI Taxonomy" id="3083254"/>
    <lineage>
        <taxon>Bacteria</taxon>
        <taxon>Pseudomonadati</taxon>
        <taxon>Pseudomonadota</taxon>
        <taxon>Alphaproteobacteria</taxon>
        <taxon>Rhodobacterales</taxon>
        <taxon>Paracoccaceae</taxon>
        <taxon>Cognatishimia</taxon>
    </lineage>
</organism>
<dbReference type="Gene3D" id="3.10.450.50">
    <property type="match status" value="2"/>
</dbReference>
<comment type="caution">
    <text evidence="2">The sequence shown here is derived from an EMBL/GenBank/DDBJ whole genome shotgun (WGS) entry which is preliminary data.</text>
</comment>
<evidence type="ECO:0000313" key="2">
    <source>
        <dbReference type="EMBL" id="MEJ5219155.1"/>
    </source>
</evidence>
<protein>
    <submittedName>
        <fullName evidence="2">Nuclear transport factor 2 family protein</fullName>
    </submittedName>
</protein>
<dbReference type="RefSeq" id="WP_339403984.1">
    <property type="nucleotide sequence ID" value="NZ_JBBGAZ010000007.1"/>
</dbReference>
<accession>A0ABU8QIA2</accession>
<dbReference type="InterPro" id="IPR009959">
    <property type="entry name" value="Cyclase_SnoaL-like"/>
</dbReference>
<dbReference type="EMBL" id="JBBGAZ010000007">
    <property type="protein sequence ID" value="MEJ5219155.1"/>
    <property type="molecule type" value="Genomic_DNA"/>
</dbReference>
<proteinExistence type="predicted"/>
<reference evidence="2 3" key="1">
    <citation type="submission" date="2024-03" db="EMBL/GenBank/DDBJ databases">
        <title>Cognatishimia coralii sp. nov., a marine bacterium isolated from coral surrounding seawater.</title>
        <authorList>
            <person name="Liu X."/>
            <person name="Liu S."/>
            <person name="Sun H."/>
            <person name="Zhang Y."/>
        </authorList>
    </citation>
    <scope>NUCLEOTIDE SEQUENCE [LARGE SCALE GENOMIC DNA]</scope>
    <source>
        <strain evidence="2 3">D5M38</strain>
    </source>
</reference>
<dbReference type="SUPFAM" id="SSF54427">
    <property type="entry name" value="NTF2-like"/>
    <property type="match status" value="2"/>
</dbReference>
<keyword evidence="3" id="KW-1185">Reference proteome</keyword>
<feature type="domain" description="SnoaL-like" evidence="1">
    <location>
        <begin position="148"/>
        <end position="243"/>
    </location>
</feature>
<dbReference type="PANTHER" id="PTHR38436:SF1">
    <property type="entry name" value="ESTER CYCLASE"/>
    <property type="match status" value="1"/>
</dbReference>
<evidence type="ECO:0000313" key="3">
    <source>
        <dbReference type="Proteomes" id="UP001368270"/>
    </source>
</evidence>
<dbReference type="InterPro" id="IPR037401">
    <property type="entry name" value="SnoaL-like"/>
</dbReference>
<name>A0ABU8QIA2_9RHOB</name>
<dbReference type="PANTHER" id="PTHR38436">
    <property type="entry name" value="POLYKETIDE CYCLASE SNOAL-LIKE DOMAIN"/>
    <property type="match status" value="1"/>
</dbReference>
<dbReference type="Proteomes" id="UP001368270">
    <property type="component" value="Unassembled WGS sequence"/>
</dbReference>
<evidence type="ECO:0000259" key="1">
    <source>
        <dbReference type="Pfam" id="PF12680"/>
    </source>
</evidence>